<evidence type="ECO:0000256" key="2">
    <source>
        <dbReference type="SAM" id="Phobius"/>
    </source>
</evidence>
<keyword evidence="2" id="KW-0472">Membrane</keyword>
<dbReference type="OrthoDB" id="45031at2759"/>
<keyword evidence="4" id="KW-1185">Reference proteome</keyword>
<evidence type="ECO:0000256" key="1">
    <source>
        <dbReference type="SAM" id="MobiDB-lite"/>
    </source>
</evidence>
<feature type="region of interest" description="Disordered" evidence="1">
    <location>
        <begin position="568"/>
        <end position="605"/>
    </location>
</feature>
<protein>
    <submittedName>
        <fullName evidence="3">Uncharacterized protein</fullName>
    </submittedName>
</protein>
<name>A0A1E7EYR8_9STRA</name>
<keyword evidence="2" id="KW-0812">Transmembrane</keyword>
<reference evidence="3 4" key="1">
    <citation type="submission" date="2016-09" db="EMBL/GenBank/DDBJ databases">
        <title>Extensive genetic diversity and differential bi-allelic expression allows diatom success in the polar Southern Ocean.</title>
        <authorList>
            <consortium name="DOE Joint Genome Institute"/>
            <person name="Mock T."/>
            <person name="Otillar R.P."/>
            <person name="Strauss J."/>
            <person name="Dupont C."/>
            <person name="Frickenhaus S."/>
            <person name="Maumus F."/>
            <person name="Mcmullan M."/>
            <person name="Sanges R."/>
            <person name="Schmutz J."/>
            <person name="Toseland A."/>
            <person name="Valas R."/>
            <person name="Veluchamy A."/>
            <person name="Ward B.J."/>
            <person name="Allen A."/>
            <person name="Barry K."/>
            <person name="Falciatore A."/>
            <person name="Ferrante M."/>
            <person name="Fortunato A.E."/>
            <person name="Gloeckner G."/>
            <person name="Gruber A."/>
            <person name="Hipkin R."/>
            <person name="Janech M."/>
            <person name="Kroth P."/>
            <person name="Leese F."/>
            <person name="Lindquist E."/>
            <person name="Lyon B.R."/>
            <person name="Martin J."/>
            <person name="Mayer C."/>
            <person name="Parker M."/>
            <person name="Quesneville H."/>
            <person name="Raymond J."/>
            <person name="Uhlig C."/>
            <person name="Valentin K.U."/>
            <person name="Worden A.Z."/>
            <person name="Armbrust E.V."/>
            <person name="Bowler C."/>
            <person name="Green B."/>
            <person name="Moulton V."/>
            <person name="Van Oosterhout C."/>
            <person name="Grigoriev I."/>
        </authorList>
    </citation>
    <scope>NUCLEOTIDE SEQUENCE [LARGE SCALE GENOMIC DNA]</scope>
    <source>
        <strain evidence="3 4">CCMP1102</strain>
    </source>
</reference>
<organism evidence="3 4">
    <name type="scientific">Fragilariopsis cylindrus CCMP1102</name>
    <dbReference type="NCBI Taxonomy" id="635003"/>
    <lineage>
        <taxon>Eukaryota</taxon>
        <taxon>Sar</taxon>
        <taxon>Stramenopiles</taxon>
        <taxon>Ochrophyta</taxon>
        <taxon>Bacillariophyta</taxon>
        <taxon>Bacillariophyceae</taxon>
        <taxon>Bacillariophycidae</taxon>
        <taxon>Bacillariales</taxon>
        <taxon>Bacillariaceae</taxon>
        <taxon>Fragilariopsis</taxon>
    </lineage>
</organism>
<evidence type="ECO:0000313" key="3">
    <source>
        <dbReference type="EMBL" id="OEU11062.1"/>
    </source>
</evidence>
<dbReference type="InParanoid" id="A0A1E7EYR8"/>
<dbReference type="EMBL" id="KV784369">
    <property type="protein sequence ID" value="OEU11062.1"/>
    <property type="molecule type" value="Genomic_DNA"/>
</dbReference>
<evidence type="ECO:0000313" key="4">
    <source>
        <dbReference type="Proteomes" id="UP000095751"/>
    </source>
</evidence>
<dbReference type="Proteomes" id="UP000095751">
    <property type="component" value="Unassembled WGS sequence"/>
</dbReference>
<proteinExistence type="predicted"/>
<dbReference type="KEGG" id="fcy:FRACYDRAFT_246166"/>
<keyword evidence="2" id="KW-1133">Transmembrane helix</keyword>
<feature type="compositionally biased region" description="Acidic residues" evidence="1">
    <location>
        <begin position="587"/>
        <end position="602"/>
    </location>
</feature>
<accession>A0A1E7EYR8</accession>
<sequence>MLTNNNGRSSSKIPNSRMIILLLFLIICLLGLSFDYFTADYYYRSSSCGVNYVFVEATTSKNKKKKKKTNTATQQHHLVEFTLPHVPIHHDYDGENENNKNTNIANTAAVANTANTVAAIIPKIELNELNSFINDATSYLIRINHSSKQDSTFPGRFTYITYTNQNLNISLNNDNYWNESKNYQNKYNLLRHNGAIYALSQAYFRKQKLQQKSKKHNKKKIIQNKNNEEEDNIINSDLLLQTIKNGIGYLRDNALLSPPPGSKNNYDNNIVWLAAWERTDINDPQSIPTTAKLGGAGLALISLGSLYQIDSNQVSLKNELRPIGNFIESLQNIQDGSFTCKYQWSTGKDDSWQSLYYPGEAALGLVLLAEIELKNDTNENSKKQREHEQRSNHWMQLASNTLLYLERYRRNQQLHQIEPDHWSLLATSKLLPLLDQQRKNVLSLQRKKQLDIEYWLIYNHGIKVATSMVSDHTTKQLITNHGCFSSDMRTCPTSTRLEGLLATLTFIKKSEIYMGDEGLEDGTTELLRDRIEYDVAMGIRFLLNAQHKSNHHNMRGAMPGKYVPPITTTTTTTTTNKSNLKKLVDIDNGDEENEEEEEEEEQNMTTEVRVDYVQHSMSAVIAYESYLLKKQQRIIDDESGTKKSNFKNKVRGVADHITKHIRSKIHNKNNPNATNDTLANFALLGILMFFVLIIIYIAYMPSLLSSSSLKRLFNTRRV</sequence>
<dbReference type="AlphaFoldDB" id="A0A1E7EYR8"/>
<gene>
    <name evidence="3" type="ORF">FRACYDRAFT_246166</name>
</gene>
<feature type="transmembrane region" description="Helical" evidence="2">
    <location>
        <begin position="678"/>
        <end position="699"/>
    </location>
</feature>